<comment type="caution">
    <text evidence="3">The sequence shown here is derived from an EMBL/GenBank/DDBJ whole genome shotgun (WGS) entry which is preliminary data.</text>
</comment>
<keyword evidence="2" id="KW-0808">Transferase</keyword>
<feature type="non-terminal residue" evidence="3">
    <location>
        <position position="70"/>
    </location>
</feature>
<organism evidence="3 4">
    <name type="scientific">Cobetia marina</name>
    <name type="common">Deleya marina</name>
    <dbReference type="NCBI Taxonomy" id="28258"/>
    <lineage>
        <taxon>Bacteria</taxon>
        <taxon>Pseudomonadati</taxon>
        <taxon>Pseudomonadota</taxon>
        <taxon>Gammaproteobacteria</taxon>
        <taxon>Oceanospirillales</taxon>
        <taxon>Halomonadaceae</taxon>
        <taxon>Cobetia</taxon>
    </lineage>
</organism>
<evidence type="ECO:0000313" key="4">
    <source>
        <dbReference type="Proteomes" id="UP001378242"/>
    </source>
</evidence>
<dbReference type="GO" id="GO:0008168">
    <property type="term" value="F:methyltransferase activity"/>
    <property type="evidence" value="ECO:0007669"/>
    <property type="project" value="UniProtKB-KW"/>
</dbReference>
<evidence type="ECO:0000256" key="2">
    <source>
        <dbReference type="ARBA" id="ARBA00022679"/>
    </source>
</evidence>
<dbReference type="EMBL" id="JBAKAP010000179">
    <property type="protein sequence ID" value="MEL0618756.1"/>
    <property type="molecule type" value="Genomic_DNA"/>
</dbReference>
<dbReference type="InterPro" id="IPR010286">
    <property type="entry name" value="METTL16/RlmF"/>
</dbReference>
<evidence type="ECO:0000256" key="1">
    <source>
        <dbReference type="ARBA" id="ARBA00022603"/>
    </source>
</evidence>
<dbReference type="Proteomes" id="UP001378242">
    <property type="component" value="Unassembled WGS sequence"/>
</dbReference>
<name>A0ABU9GKY0_COBMA</name>
<dbReference type="InterPro" id="IPR029063">
    <property type="entry name" value="SAM-dependent_MTases_sf"/>
</dbReference>
<proteinExistence type="predicted"/>
<dbReference type="PANTHER" id="PTHR13393:SF0">
    <property type="entry name" value="RNA N6-ADENOSINE-METHYLTRANSFERASE METTL16"/>
    <property type="match status" value="1"/>
</dbReference>
<sequence>SDWDIPAGYLCPPIPGRADYLHYLADRRGEANGRGQWPPGERVRALDVGVGANGIYPLLANRSFGWQMGG</sequence>
<feature type="non-terminal residue" evidence="3">
    <location>
        <position position="1"/>
    </location>
</feature>
<accession>A0ABU9GKY0</accession>
<gene>
    <name evidence="3" type="ORF">V6243_18235</name>
</gene>
<evidence type="ECO:0000313" key="3">
    <source>
        <dbReference type="EMBL" id="MEL0618756.1"/>
    </source>
</evidence>
<dbReference type="GO" id="GO:0032259">
    <property type="term" value="P:methylation"/>
    <property type="evidence" value="ECO:0007669"/>
    <property type="project" value="UniProtKB-KW"/>
</dbReference>
<keyword evidence="4" id="KW-1185">Reference proteome</keyword>
<dbReference type="PANTHER" id="PTHR13393">
    <property type="entry name" value="SAM-DEPENDENT METHYLTRANSFERASE"/>
    <property type="match status" value="1"/>
</dbReference>
<protein>
    <submittedName>
        <fullName evidence="3">RlmF-related methyltransferase</fullName>
    </submittedName>
</protein>
<dbReference type="Pfam" id="PF05971">
    <property type="entry name" value="Methyltransf_10"/>
    <property type="match status" value="1"/>
</dbReference>
<keyword evidence="1 3" id="KW-0489">Methyltransferase</keyword>
<reference evidence="3 4" key="1">
    <citation type="submission" date="2024-02" db="EMBL/GenBank/DDBJ databases">
        <title>Bacteria isolated from the canopy kelp, Nereocystis luetkeana.</title>
        <authorList>
            <person name="Pfister C.A."/>
            <person name="Younker I.T."/>
            <person name="Light S.H."/>
        </authorList>
    </citation>
    <scope>NUCLEOTIDE SEQUENCE [LARGE SCALE GENOMIC DNA]</scope>
    <source>
        <strain evidence="3 4">TI.5.07</strain>
    </source>
</reference>
<dbReference type="RefSeq" id="WP_341543022.1">
    <property type="nucleotide sequence ID" value="NZ_JBAKAP010000179.1"/>
</dbReference>
<dbReference type="Gene3D" id="3.40.50.150">
    <property type="entry name" value="Vaccinia Virus protein VP39"/>
    <property type="match status" value="1"/>
</dbReference>